<feature type="region of interest" description="Disordered" evidence="3">
    <location>
        <begin position="113"/>
        <end position="165"/>
    </location>
</feature>
<dbReference type="PANTHER" id="PTHR38340:SF1">
    <property type="entry name" value="S-LAYER PROTEIN"/>
    <property type="match status" value="1"/>
</dbReference>
<dbReference type="EMBL" id="JAPDOD010000043">
    <property type="protein sequence ID" value="MDA0165179.1"/>
    <property type="molecule type" value="Genomic_DNA"/>
</dbReference>
<comment type="subcellular location">
    <subcellularLocation>
        <location evidence="1">Secreted</location>
    </subcellularLocation>
</comment>
<dbReference type="GO" id="GO:0005576">
    <property type="term" value="C:extracellular region"/>
    <property type="evidence" value="ECO:0007669"/>
    <property type="project" value="UniProtKB-SubCell"/>
</dbReference>
<evidence type="ECO:0000256" key="3">
    <source>
        <dbReference type="SAM" id="MobiDB-lite"/>
    </source>
</evidence>
<dbReference type="InterPro" id="IPR050557">
    <property type="entry name" value="RTX_toxin/Mannuronan_C5-epim"/>
</dbReference>
<sequence length="459" mass="45852">MFCRGLLCTVAAFAATAPAAHAGTLSITAPNTITFQANPGEANFFTVNWGNVAAGPDYVPKFDDHVDIVPGPGCVVDGLGGHCDAAGANPTVIVHLGDGNDIAESSNDHAAGHSVQFYGEDGNDDLQSQGSADLLDGGPGNDRLQPDEDDAGSGDVVTGGPGSDSLWLDAASGGNGPITATFDGVADDGFAGEADNYGADLENLEGVSTAPSIHFTGTDGPNSVQMRSESADVLSGLGGDDVIDGANGNDTIDGGDGNDTISGGGNDDTITGGPGLDSLSGEGSGSGFYISVAGNDTVDARDGVREQLNCGPGADTAIVDELDVVPQDPGSLCEAVERSGVAAPPPGSAPVPVPSISSSKLSVSKSRITVKLHCKAGGERCRGKLTLRTASKVKVGKSRKTVTIGSASYSVAAGHSGSVRVKVGSAGRSLLRKVTHVRVRISAAPSSGKATTRVVTLRG</sequence>
<keyword evidence="4" id="KW-0732">Signal</keyword>
<dbReference type="Pfam" id="PF00353">
    <property type="entry name" value="HemolysinCabind"/>
    <property type="match status" value="3"/>
</dbReference>
<proteinExistence type="predicted"/>
<accession>A0A9X3S412</accession>
<evidence type="ECO:0000313" key="5">
    <source>
        <dbReference type="EMBL" id="MDA0165179.1"/>
    </source>
</evidence>
<protein>
    <recommendedName>
        <fullName evidence="7">Calcium-binding protein</fullName>
    </recommendedName>
</protein>
<feature type="chain" id="PRO_5040801124" description="Calcium-binding protein" evidence="4">
    <location>
        <begin position="23"/>
        <end position="459"/>
    </location>
</feature>
<gene>
    <name evidence="5" type="ORF">OM076_33225</name>
</gene>
<comment type="caution">
    <text evidence="5">The sequence shown here is derived from an EMBL/GenBank/DDBJ whole genome shotgun (WGS) entry which is preliminary data.</text>
</comment>
<dbReference type="PROSITE" id="PS00330">
    <property type="entry name" value="HEMOLYSIN_CALCIUM"/>
    <property type="match status" value="2"/>
</dbReference>
<dbReference type="GO" id="GO:0005509">
    <property type="term" value="F:calcium ion binding"/>
    <property type="evidence" value="ECO:0007669"/>
    <property type="project" value="InterPro"/>
</dbReference>
<keyword evidence="2" id="KW-0964">Secreted</keyword>
<organism evidence="5 6">
    <name type="scientific">Solirubrobacter ginsenosidimutans</name>
    <dbReference type="NCBI Taxonomy" id="490573"/>
    <lineage>
        <taxon>Bacteria</taxon>
        <taxon>Bacillati</taxon>
        <taxon>Actinomycetota</taxon>
        <taxon>Thermoleophilia</taxon>
        <taxon>Solirubrobacterales</taxon>
        <taxon>Solirubrobacteraceae</taxon>
        <taxon>Solirubrobacter</taxon>
    </lineage>
</organism>
<evidence type="ECO:0000256" key="1">
    <source>
        <dbReference type="ARBA" id="ARBA00004613"/>
    </source>
</evidence>
<dbReference type="Gene3D" id="2.150.10.10">
    <property type="entry name" value="Serralysin-like metalloprotease, C-terminal"/>
    <property type="match status" value="1"/>
</dbReference>
<dbReference type="SUPFAM" id="SSF51120">
    <property type="entry name" value="beta-Roll"/>
    <property type="match status" value="2"/>
</dbReference>
<evidence type="ECO:0008006" key="7">
    <source>
        <dbReference type="Google" id="ProtNLM"/>
    </source>
</evidence>
<dbReference type="InterPro" id="IPR011049">
    <property type="entry name" value="Serralysin-like_metalloprot_C"/>
</dbReference>
<reference evidence="5" key="1">
    <citation type="submission" date="2022-10" db="EMBL/GenBank/DDBJ databases">
        <title>The WGS of Solirubrobacter ginsenosidimutans DSM 21036.</title>
        <authorList>
            <person name="Jiang Z."/>
        </authorList>
    </citation>
    <scope>NUCLEOTIDE SEQUENCE</scope>
    <source>
        <strain evidence="5">DSM 21036</strain>
    </source>
</reference>
<dbReference type="PRINTS" id="PR00313">
    <property type="entry name" value="CABNDNGRPT"/>
</dbReference>
<dbReference type="RefSeq" id="WP_270044436.1">
    <property type="nucleotide sequence ID" value="NZ_JAPDOD010000043.1"/>
</dbReference>
<dbReference type="Gene3D" id="2.160.20.160">
    <property type="match status" value="1"/>
</dbReference>
<dbReference type="Proteomes" id="UP001149140">
    <property type="component" value="Unassembled WGS sequence"/>
</dbReference>
<dbReference type="AlphaFoldDB" id="A0A9X3S412"/>
<dbReference type="InterPro" id="IPR018511">
    <property type="entry name" value="Hemolysin-typ_Ca-bd_CS"/>
</dbReference>
<keyword evidence="6" id="KW-1185">Reference proteome</keyword>
<dbReference type="PANTHER" id="PTHR38340">
    <property type="entry name" value="S-LAYER PROTEIN"/>
    <property type="match status" value="1"/>
</dbReference>
<evidence type="ECO:0000256" key="4">
    <source>
        <dbReference type="SAM" id="SignalP"/>
    </source>
</evidence>
<dbReference type="InterPro" id="IPR001343">
    <property type="entry name" value="Hemolysn_Ca-bd"/>
</dbReference>
<feature type="signal peptide" evidence="4">
    <location>
        <begin position="1"/>
        <end position="22"/>
    </location>
</feature>
<evidence type="ECO:0000313" key="6">
    <source>
        <dbReference type="Proteomes" id="UP001149140"/>
    </source>
</evidence>
<evidence type="ECO:0000256" key="2">
    <source>
        <dbReference type="ARBA" id="ARBA00022525"/>
    </source>
</evidence>
<name>A0A9X3S412_9ACTN</name>